<evidence type="ECO:0000313" key="3">
    <source>
        <dbReference type="Proteomes" id="UP001059836"/>
    </source>
</evidence>
<dbReference type="Gene3D" id="3.40.630.30">
    <property type="match status" value="1"/>
</dbReference>
<dbReference type="PROSITE" id="PS51186">
    <property type="entry name" value="GNAT"/>
    <property type="match status" value="1"/>
</dbReference>
<organism evidence="2 3">
    <name type="scientific">Gordonia pseudamarae</name>
    <dbReference type="NCBI Taxonomy" id="2831662"/>
    <lineage>
        <taxon>Bacteria</taxon>
        <taxon>Bacillati</taxon>
        <taxon>Actinomycetota</taxon>
        <taxon>Actinomycetes</taxon>
        <taxon>Mycobacteriales</taxon>
        <taxon>Gordoniaceae</taxon>
        <taxon>Gordonia</taxon>
    </lineage>
</organism>
<proteinExistence type="predicted"/>
<accession>A0ABX6INL1</accession>
<dbReference type="SUPFAM" id="SSF55729">
    <property type="entry name" value="Acyl-CoA N-acyltransferases (Nat)"/>
    <property type="match status" value="1"/>
</dbReference>
<sequence length="270" mass="29113">MTTQRDVVIRELTDSDDLAALANVFDDVWHPDPSNRVIGVDTLRTLAHTGNYVVGAFIDGVLAGGSVGFFGAPAGTTLHSHITGVSRLGRGHNLGHALKLYQREWAIERGLSEITWTFDPLVSRNAYFNLVKLGARPRDYLVDFYGQLGLELAGTDATDRLFVSWPLDVPVPDPPVVDPGGPGVVYAIDMQDHDHPQGKPGVISDAATVVVPVPGDIESMRRTEPLVAARWRIALREALAPLVDGPDRDPVTFLRSGAYVFGPVGGPPPE</sequence>
<reference evidence="2" key="1">
    <citation type="journal article" date="2021" name="Nat. Microbiol.">
        <title>Cocultivation of an ultrasmall environmental parasitic bacterium with lytic ability against bacteria associated with wastewater foams.</title>
        <authorList>
            <person name="Batinovic S."/>
            <person name="Rose J.J.A."/>
            <person name="Ratcliffe J."/>
            <person name="Seviour R.J."/>
            <person name="Petrovski S."/>
        </authorList>
    </citation>
    <scope>NUCLEOTIDE SEQUENCE</scope>
    <source>
        <strain evidence="2">CON9</strain>
    </source>
</reference>
<evidence type="ECO:0000313" key="2">
    <source>
        <dbReference type="EMBL" id="QHN37352.1"/>
    </source>
</evidence>
<name>A0ABX6INL1_9ACTN</name>
<dbReference type="Proteomes" id="UP001059836">
    <property type="component" value="Chromosome"/>
</dbReference>
<keyword evidence="3" id="KW-1185">Reference proteome</keyword>
<gene>
    <name evidence="2" type="ORF">GII31_04915</name>
</gene>
<dbReference type="PANTHER" id="PTHR41700">
    <property type="entry name" value="GCN5-RELATED N-ACETYLTRANSFERASE"/>
    <property type="match status" value="1"/>
</dbReference>
<dbReference type="InterPro" id="IPR016181">
    <property type="entry name" value="Acyl_CoA_acyltransferase"/>
</dbReference>
<evidence type="ECO:0000259" key="1">
    <source>
        <dbReference type="PROSITE" id="PS51186"/>
    </source>
</evidence>
<dbReference type="InterPro" id="IPR000182">
    <property type="entry name" value="GNAT_dom"/>
</dbReference>
<dbReference type="InterPro" id="IPR038764">
    <property type="entry name" value="GNAT_N_AcTrfase_prd"/>
</dbReference>
<dbReference type="EMBL" id="CP045809">
    <property type="protein sequence ID" value="QHN37352.1"/>
    <property type="molecule type" value="Genomic_DNA"/>
</dbReference>
<feature type="domain" description="N-acetyltransferase" evidence="1">
    <location>
        <begin position="7"/>
        <end position="172"/>
    </location>
</feature>
<protein>
    <submittedName>
        <fullName evidence="2">GNAT family N-acetyltransferase</fullName>
    </submittedName>
</protein>
<dbReference type="PANTHER" id="PTHR41700:SF1">
    <property type="entry name" value="N-ACETYLTRANSFERASE DOMAIN-CONTAINING PROTEIN"/>
    <property type="match status" value="1"/>
</dbReference>